<dbReference type="Proteomes" id="UP001314170">
    <property type="component" value="Unassembled WGS sequence"/>
</dbReference>
<name>A0AAV1RSZ5_9ROSI</name>
<organism evidence="1 2">
    <name type="scientific">Dovyalis caffra</name>
    <dbReference type="NCBI Taxonomy" id="77055"/>
    <lineage>
        <taxon>Eukaryota</taxon>
        <taxon>Viridiplantae</taxon>
        <taxon>Streptophyta</taxon>
        <taxon>Embryophyta</taxon>
        <taxon>Tracheophyta</taxon>
        <taxon>Spermatophyta</taxon>
        <taxon>Magnoliopsida</taxon>
        <taxon>eudicotyledons</taxon>
        <taxon>Gunneridae</taxon>
        <taxon>Pentapetalae</taxon>
        <taxon>rosids</taxon>
        <taxon>fabids</taxon>
        <taxon>Malpighiales</taxon>
        <taxon>Salicaceae</taxon>
        <taxon>Flacourtieae</taxon>
        <taxon>Dovyalis</taxon>
    </lineage>
</organism>
<keyword evidence="2" id="KW-1185">Reference proteome</keyword>
<dbReference type="EMBL" id="CAWUPB010001158">
    <property type="protein sequence ID" value="CAK7339840.1"/>
    <property type="molecule type" value="Genomic_DNA"/>
</dbReference>
<dbReference type="AlphaFoldDB" id="A0AAV1RSZ5"/>
<accession>A0AAV1RSZ5</accession>
<sequence>MEGCWTGMLTQGLEENEFLVGVGGVCALQKGNIVSTKCKHLTRSRKRNHRHLKSYLGADKSNKGILLAYLKKYVGEFMTKTTKSRRFLLKQFKEFLD</sequence>
<evidence type="ECO:0000313" key="2">
    <source>
        <dbReference type="Proteomes" id="UP001314170"/>
    </source>
</evidence>
<reference evidence="1 2" key="1">
    <citation type="submission" date="2024-01" db="EMBL/GenBank/DDBJ databases">
        <authorList>
            <person name="Waweru B."/>
        </authorList>
    </citation>
    <scope>NUCLEOTIDE SEQUENCE [LARGE SCALE GENOMIC DNA]</scope>
</reference>
<evidence type="ECO:0000313" key="1">
    <source>
        <dbReference type="EMBL" id="CAK7339840.1"/>
    </source>
</evidence>
<proteinExistence type="predicted"/>
<protein>
    <submittedName>
        <fullName evidence="1">Uncharacterized protein</fullName>
    </submittedName>
</protein>
<gene>
    <name evidence="1" type="ORF">DCAF_LOCUS14916</name>
</gene>
<comment type="caution">
    <text evidence="1">The sequence shown here is derived from an EMBL/GenBank/DDBJ whole genome shotgun (WGS) entry which is preliminary data.</text>
</comment>